<feature type="binding site" evidence="11">
    <location>
        <position position="159"/>
    </location>
    <ligand>
        <name>ATP</name>
        <dbReference type="ChEBI" id="CHEBI:30616"/>
    </ligand>
</feature>
<comment type="function">
    <text evidence="11">Catalyzes the addition and repair of the essential 3'-terminal CCA sequence in tRNAs without using a nucleic acid template. Adds these three nucleotides in the order of C, C, and A to the tRNA nucleotide-73, using CTP and ATP as substrates and producing inorganic pyrophosphate. tRNA 3'-terminal CCA addition is required both for tRNA processing and repair. Also involved in tRNA surveillance by mediating tandem CCA addition to generate a CCACCA at the 3' terminus of unstable tRNAs. While stable tRNAs receive only 3'-terminal CCA, unstable tRNAs are marked with CCACCA and rapidly degraded.</text>
</comment>
<dbReference type="InterPro" id="IPR023068">
    <property type="entry name" value="CCA-adding_enz_firmicutes"/>
</dbReference>
<dbReference type="NCBIfam" id="NF009814">
    <property type="entry name" value="PRK13299.1"/>
    <property type="match status" value="1"/>
</dbReference>
<comment type="caution">
    <text evidence="15">The sequence shown here is derived from an EMBL/GenBank/DDBJ whole genome shotgun (WGS) entry which is preliminary data.</text>
</comment>
<comment type="miscellaneous">
    <text evidence="11">A single active site specifically recognizes both ATP and CTP and is responsible for their addition.</text>
</comment>
<feature type="binding site" evidence="11">
    <location>
        <position position="162"/>
    </location>
    <ligand>
        <name>CTP</name>
        <dbReference type="ChEBI" id="CHEBI:37563"/>
    </ligand>
</feature>
<feature type="binding site" evidence="11">
    <location>
        <position position="35"/>
    </location>
    <ligand>
        <name>ATP</name>
        <dbReference type="ChEBI" id="CHEBI:30616"/>
    </ligand>
</feature>
<dbReference type="PANTHER" id="PTHR46173:SF1">
    <property type="entry name" value="CCA TRNA NUCLEOTIDYLTRANSFERASE 1, MITOCHONDRIAL"/>
    <property type="match status" value="1"/>
</dbReference>
<gene>
    <name evidence="11" type="primary">cca</name>
    <name evidence="15" type="ORF">C5L23_000603</name>
</gene>
<evidence type="ECO:0000256" key="4">
    <source>
        <dbReference type="ARBA" id="ARBA00022695"/>
    </source>
</evidence>
<dbReference type="CDD" id="cd05398">
    <property type="entry name" value="NT_ClassII-CCAase"/>
    <property type="match status" value="1"/>
</dbReference>
<dbReference type="Pfam" id="PF01743">
    <property type="entry name" value="PolyA_pol"/>
    <property type="match status" value="1"/>
</dbReference>
<keyword evidence="8 11" id="KW-0067">ATP-binding</keyword>
<feature type="binding site" evidence="11">
    <location>
        <position position="32"/>
    </location>
    <ligand>
        <name>ATP</name>
        <dbReference type="ChEBI" id="CHEBI:30616"/>
    </ligand>
</feature>
<keyword evidence="16" id="KW-1185">Reference proteome</keyword>
<feature type="binding site" evidence="11">
    <location>
        <position position="45"/>
    </location>
    <ligand>
        <name>Mg(2+)</name>
        <dbReference type="ChEBI" id="CHEBI:18420"/>
    </ligand>
</feature>
<evidence type="ECO:0000256" key="1">
    <source>
        <dbReference type="ARBA" id="ARBA00001946"/>
    </source>
</evidence>
<keyword evidence="3 11" id="KW-0819">tRNA processing</keyword>
<dbReference type="SUPFAM" id="SSF81891">
    <property type="entry name" value="Poly A polymerase C-terminal region-like"/>
    <property type="match status" value="1"/>
</dbReference>
<dbReference type="Pfam" id="PF12627">
    <property type="entry name" value="PolyA_pol_RNAbd"/>
    <property type="match status" value="1"/>
</dbReference>
<evidence type="ECO:0000256" key="9">
    <source>
        <dbReference type="ARBA" id="ARBA00022842"/>
    </source>
</evidence>
<dbReference type="EMBL" id="PUFI01000014">
    <property type="protein sequence ID" value="TDG68297.1"/>
    <property type="molecule type" value="Genomic_DNA"/>
</dbReference>
<dbReference type="GO" id="GO:0001680">
    <property type="term" value="P:tRNA 3'-terminal CCA addition"/>
    <property type="evidence" value="ECO:0007669"/>
    <property type="project" value="UniProtKB-UniRule"/>
</dbReference>
<dbReference type="Gene3D" id="3.30.460.10">
    <property type="entry name" value="Beta Polymerase, domain 2"/>
    <property type="match status" value="1"/>
</dbReference>
<dbReference type="Gene3D" id="1.10.3090.10">
    <property type="entry name" value="cca-adding enzyme, domain 2"/>
    <property type="match status" value="1"/>
</dbReference>
<feature type="domain" description="tRNA nucleotidyltransferase/poly(A) polymerase RNA and SrmB- binding" evidence="13">
    <location>
        <begin position="174"/>
        <end position="230"/>
    </location>
</feature>
<evidence type="ECO:0000259" key="14">
    <source>
        <dbReference type="Pfam" id="PF13735"/>
    </source>
</evidence>
<feature type="binding site" evidence="11">
    <location>
        <position position="116"/>
    </location>
    <ligand>
        <name>ATP</name>
        <dbReference type="ChEBI" id="CHEBI:30616"/>
    </ligand>
</feature>
<sequence>MKIKKIPSEFLIASPILKKLNEAHFEAYFVGGSVRDTLLGQPIHDVDIATSAFPEEVKRIFTHTVDTGIQHGTVMILDHGEGYEITTFRTESGYTDFRRPDHVRFVRSLSEDLKRRDFTINALAMTREGEVIDLFDGLNDLNAGIIRAVGDPTERFGEDALRMMRALRFSAQLGFTIEEQTCHALATLVPNLEKIAVERIQVEFEKLMMGKNAAHAIELGITHQLFNYLPSNMRHWRLSIWQDIRHDLLENQPVTIAGIWSYLAVKSGENSHEVNTLLREWKLSRTIMRTTTAIVPVVYHIQAGIIKAWDLFQVADYQDTLLEVLALLPIRSAVIGEVKKILSDLPIKHANELTINGQDLMAHHIVPAGPQLGQMLRRITEQVVTGELINDRQVLMNYARRWRDEQN</sequence>
<evidence type="ECO:0000256" key="10">
    <source>
        <dbReference type="ARBA" id="ARBA00022884"/>
    </source>
</evidence>
<comment type="catalytic activity">
    <reaction evidence="11">
        <text>a tRNA with a 3' CCA end + 2 CTP + ATP = a tRNA with a 3' CCACCA end + 3 diphosphate</text>
        <dbReference type="Rhea" id="RHEA:76235"/>
        <dbReference type="Rhea" id="RHEA-COMP:10468"/>
        <dbReference type="Rhea" id="RHEA-COMP:18655"/>
        <dbReference type="ChEBI" id="CHEBI:30616"/>
        <dbReference type="ChEBI" id="CHEBI:33019"/>
        <dbReference type="ChEBI" id="CHEBI:37563"/>
        <dbReference type="ChEBI" id="CHEBI:83071"/>
        <dbReference type="ChEBI" id="CHEBI:195187"/>
    </reaction>
</comment>
<feature type="binding site" evidence="11">
    <location>
        <position position="168"/>
    </location>
    <ligand>
        <name>ATP</name>
        <dbReference type="ChEBI" id="CHEBI:30616"/>
    </ligand>
</feature>
<comment type="similarity">
    <text evidence="11">Belongs to the tRNA nucleotidyltransferase/poly(A) polymerase family. Bacterial CCA-adding enzyme type 3 subfamily.</text>
</comment>
<feature type="binding site" evidence="11">
    <location>
        <position position="47"/>
    </location>
    <ligand>
        <name>Mg(2+)</name>
        <dbReference type="ChEBI" id="CHEBI:18420"/>
    </ligand>
</feature>
<keyword evidence="7 11" id="KW-0692">RNA repair</keyword>
<feature type="binding site" evidence="11">
    <location>
        <position position="35"/>
    </location>
    <ligand>
        <name>CTP</name>
        <dbReference type="ChEBI" id="CHEBI:37563"/>
    </ligand>
</feature>
<evidence type="ECO:0000313" key="15">
    <source>
        <dbReference type="EMBL" id="TDG68297.1"/>
    </source>
</evidence>
<keyword evidence="5 11" id="KW-0479">Metal-binding</keyword>
<dbReference type="InterPro" id="IPR050264">
    <property type="entry name" value="Bact_CCA-adding_enz_type3_sf"/>
</dbReference>
<feature type="binding site" evidence="11">
    <location>
        <position position="162"/>
    </location>
    <ligand>
        <name>ATP</name>
        <dbReference type="ChEBI" id="CHEBI:30616"/>
    </ligand>
</feature>
<feature type="binding site" evidence="11">
    <location>
        <position position="168"/>
    </location>
    <ligand>
        <name>CTP</name>
        <dbReference type="ChEBI" id="CHEBI:37563"/>
    </ligand>
</feature>
<feature type="binding site" evidence="11">
    <location>
        <position position="165"/>
    </location>
    <ligand>
        <name>CTP</name>
        <dbReference type="ChEBI" id="CHEBI:37563"/>
    </ligand>
</feature>
<feature type="binding site" evidence="11">
    <location>
        <position position="165"/>
    </location>
    <ligand>
        <name>ATP</name>
        <dbReference type="ChEBI" id="CHEBI:30616"/>
    </ligand>
</feature>
<dbReference type="GO" id="GO:0005524">
    <property type="term" value="F:ATP binding"/>
    <property type="evidence" value="ECO:0007669"/>
    <property type="project" value="UniProtKB-UniRule"/>
</dbReference>
<dbReference type="RefSeq" id="WP_133264457.1">
    <property type="nucleotide sequence ID" value="NZ_JAGYGP010000001.1"/>
</dbReference>
<proteinExistence type="inferred from homology"/>
<feature type="domain" description="CCA-adding enzyme C-terminal" evidence="14">
    <location>
        <begin position="258"/>
        <end position="398"/>
    </location>
</feature>
<dbReference type="InterPro" id="IPR002646">
    <property type="entry name" value="PolA_pol_head_dom"/>
</dbReference>
<protein>
    <recommendedName>
        <fullName evidence="11">CCA-adding enzyme</fullName>
        <ecNumber evidence="11">2.7.7.72</ecNumber>
    </recommendedName>
    <alternativeName>
        <fullName evidence="11">CCA tRNA nucleotidyltransferase</fullName>
    </alternativeName>
    <alternativeName>
        <fullName evidence="11">tRNA CCA-pyrophosphorylase</fullName>
    </alternativeName>
    <alternativeName>
        <fullName evidence="11">tRNA adenylyl-/cytidylyl- transferase</fullName>
    </alternativeName>
    <alternativeName>
        <fullName evidence="11">tRNA nucleotidyltransferase</fullName>
    </alternativeName>
    <alternativeName>
        <fullName evidence="11">tRNA-NT</fullName>
    </alternativeName>
</protein>
<dbReference type="InterPro" id="IPR032810">
    <property type="entry name" value="CCA-adding_enz_C"/>
</dbReference>
<dbReference type="SUPFAM" id="SSF81301">
    <property type="entry name" value="Nucleotidyltransferase"/>
    <property type="match status" value="1"/>
</dbReference>
<evidence type="ECO:0000256" key="5">
    <source>
        <dbReference type="ARBA" id="ARBA00022723"/>
    </source>
</evidence>
<comment type="catalytic activity">
    <reaction evidence="11">
        <text>a tRNA precursor + 2 CTP + ATP = a tRNA with a 3' CCA end + 3 diphosphate</text>
        <dbReference type="Rhea" id="RHEA:14433"/>
        <dbReference type="Rhea" id="RHEA-COMP:10465"/>
        <dbReference type="Rhea" id="RHEA-COMP:10468"/>
        <dbReference type="ChEBI" id="CHEBI:30616"/>
        <dbReference type="ChEBI" id="CHEBI:33019"/>
        <dbReference type="ChEBI" id="CHEBI:37563"/>
        <dbReference type="ChEBI" id="CHEBI:74896"/>
        <dbReference type="ChEBI" id="CHEBI:83071"/>
        <dbReference type="EC" id="2.7.7.72"/>
    </reaction>
</comment>
<dbReference type="STRING" id="907931.GCA_000165675_00426"/>
<feature type="domain" description="Poly A polymerase head" evidence="12">
    <location>
        <begin position="27"/>
        <end position="147"/>
    </location>
</feature>
<dbReference type="PANTHER" id="PTHR46173">
    <property type="entry name" value="CCA TRNA NUCLEOTIDYLTRANSFERASE 1, MITOCHONDRIAL"/>
    <property type="match status" value="1"/>
</dbReference>
<dbReference type="GO" id="GO:0160016">
    <property type="term" value="F:CCACCA tRNA nucleotidyltransferase activity"/>
    <property type="evidence" value="ECO:0007669"/>
    <property type="project" value="RHEA"/>
</dbReference>
<feature type="binding site" evidence="11">
    <location>
        <position position="159"/>
    </location>
    <ligand>
        <name>CTP</name>
        <dbReference type="ChEBI" id="CHEBI:37563"/>
    </ligand>
</feature>
<name>A0A4R5N8U3_9LACO</name>
<feature type="binding site" evidence="11">
    <location>
        <position position="116"/>
    </location>
    <ligand>
        <name>CTP</name>
        <dbReference type="ChEBI" id="CHEBI:37563"/>
    </ligand>
</feature>
<dbReference type="GO" id="GO:0004810">
    <property type="term" value="F:CCA tRNA nucleotidyltransferase activity"/>
    <property type="evidence" value="ECO:0007669"/>
    <property type="project" value="UniProtKB-UniRule"/>
</dbReference>
<evidence type="ECO:0000256" key="6">
    <source>
        <dbReference type="ARBA" id="ARBA00022741"/>
    </source>
</evidence>
<evidence type="ECO:0000256" key="7">
    <source>
        <dbReference type="ARBA" id="ARBA00022800"/>
    </source>
</evidence>
<dbReference type="Gene3D" id="1.10.246.80">
    <property type="match status" value="1"/>
</dbReference>
<dbReference type="InterPro" id="IPR043519">
    <property type="entry name" value="NT_sf"/>
</dbReference>
<keyword evidence="6 11" id="KW-0547">Nucleotide-binding</keyword>
<keyword evidence="4 11" id="KW-0548">Nucleotidyltransferase</keyword>
<accession>A0A4R5N8U3</accession>
<evidence type="ECO:0000256" key="8">
    <source>
        <dbReference type="ARBA" id="ARBA00022840"/>
    </source>
</evidence>
<evidence type="ECO:0000256" key="11">
    <source>
        <dbReference type="HAMAP-Rule" id="MF_01263"/>
    </source>
</evidence>
<dbReference type="InterPro" id="IPR032828">
    <property type="entry name" value="PolyA_RNA-bd"/>
</dbReference>
<dbReference type="Proteomes" id="UP000295681">
    <property type="component" value="Unassembled WGS sequence"/>
</dbReference>
<dbReference type="Pfam" id="PF13735">
    <property type="entry name" value="tRNA_NucTran2_2"/>
    <property type="match status" value="1"/>
</dbReference>
<comment type="subunit">
    <text evidence="11">Homodimer.</text>
</comment>
<evidence type="ECO:0000313" key="16">
    <source>
        <dbReference type="Proteomes" id="UP000295681"/>
    </source>
</evidence>
<keyword evidence="2 11" id="KW-0808">Transferase</keyword>
<dbReference type="EC" id="2.7.7.72" evidence="11"/>
<dbReference type="GO" id="GO:0000049">
    <property type="term" value="F:tRNA binding"/>
    <property type="evidence" value="ECO:0007669"/>
    <property type="project" value="UniProtKB-UniRule"/>
</dbReference>
<evidence type="ECO:0000259" key="13">
    <source>
        <dbReference type="Pfam" id="PF12627"/>
    </source>
</evidence>
<keyword evidence="9 11" id="KW-0460">Magnesium</keyword>
<dbReference type="GO" id="GO:0000287">
    <property type="term" value="F:magnesium ion binding"/>
    <property type="evidence" value="ECO:0007669"/>
    <property type="project" value="UniProtKB-UniRule"/>
</dbReference>
<dbReference type="GO" id="GO:0042245">
    <property type="term" value="P:RNA repair"/>
    <property type="evidence" value="ECO:0007669"/>
    <property type="project" value="UniProtKB-KW"/>
</dbReference>
<feature type="binding site" evidence="11">
    <location>
        <position position="32"/>
    </location>
    <ligand>
        <name>CTP</name>
        <dbReference type="ChEBI" id="CHEBI:37563"/>
    </ligand>
</feature>
<organism evidence="15 16">
    <name type="scientific">Leuconostoc fallax</name>
    <dbReference type="NCBI Taxonomy" id="1251"/>
    <lineage>
        <taxon>Bacteria</taxon>
        <taxon>Bacillati</taxon>
        <taxon>Bacillota</taxon>
        <taxon>Bacilli</taxon>
        <taxon>Lactobacillales</taxon>
        <taxon>Lactobacillaceae</taxon>
        <taxon>Leuconostoc</taxon>
    </lineage>
</organism>
<comment type="cofactor">
    <cofactor evidence="1 11">
        <name>Mg(2+)</name>
        <dbReference type="ChEBI" id="CHEBI:18420"/>
    </cofactor>
</comment>
<keyword evidence="10 11" id="KW-0694">RNA-binding</keyword>
<dbReference type="AlphaFoldDB" id="A0A4R5N8U3"/>
<evidence type="ECO:0000256" key="2">
    <source>
        <dbReference type="ARBA" id="ARBA00022679"/>
    </source>
</evidence>
<evidence type="ECO:0000256" key="3">
    <source>
        <dbReference type="ARBA" id="ARBA00022694"/>
    </source>
</evidence>
<reference evidence="15 16" key="1">
    <citation type="journal article" date="2019" name="Appl. Microbiol. Biotechnol.">
        <title>Uncovering carbohydrate metabolism through a genotype-phenotype association study of 56 lactic acid bacteria genomes.</title>
        <authorList>
            <person name="Buron-Moles G."/>
            <person name="Chailyan A."/>
            <person name="Dolejs I."/>
            <person name="Forster J."/>
            <person name="Miks M.H."/>
        </authorList>
    </citation>
    <scope>NUCLEOTIDE SEQUENCE [LARGE SCALE GENOMIC DNA]</scope>
    <source>
        <strain evidence="15 16">ATCC 700006</strain>
    </source>
</reference>
<evidence type="ECO:0000259" key="12">
    <source>
        <dbReference type="Pfam" id="PF01743"/>
    </source>
</evidence>
<dbReference type="HAMAP" id="MF_01263">
    <property type="entry name" value="CCA_bact_type3"/>
    <property type="match status" value="1"/>
</dbReference>